<evidence type="ECO:0000313" key="3">
    <source>
        <dbReference type="Proteomes" id="UP000589738"/>
    </source>
</evidence>
<feature type="transmembrane region" description="Helical" evidence="1">
    <location>
        <begin position="46"/>
        <end position="66"/>
    </location>
</feature>
<keyword evidence="1" id="KW-0472">Membrane</keyword>
<proteinExistence type="predicted"/>
<evidence type="ECO:0000256" key="1">
    <source>
        <dbReference type="SAM" id="Phobius"/>
    </source>
</evidence>
<protein>
    <submittedName>
        <fullName evidence="2">Uncharacterized protein</fullName>
    </submittedName>
</protein>
<name>A0A841NH83_9FLAO</name>
<evidence type="ECO:0000313" key="2">
    <source>
        <dbReference type="EMBL" id="MBB6370195.1"/>
    </source>
</evidence>
<dbReference type="EMBL" id="JACHLC010000001">
    <property type="protein sequence ID" value="MBB6370195.1"/>
    <property type="molecule type" value="Genomic_DNA"/>
</dbReference>
<dbReference type="AlphaFoldDB" id="A0A841NH83"/>
<keyword evidence="3" id="KW-1185">Reference proteome</keyword>
<keyword evidence="1" id="KW-1133">Transmembrane helix</keyword>
<gene>
    <name evidence="2" type="ORF">HNP36_001248</name>
</gene>
<dbReference type="RefSeq" id="WP_184159332.1">
    <property type="nucleotide sequence ID" value="NZ_JACHLC010000001.1"/>
</dbReference>
<comment type="caution">
    <text evidence="2">The sequence shown here is derived from an EMBL/GenBank/DDBJ whole genome shotgun (WGS) entry which is preliminary data.</text>
</comment>
<dbReference type="Proteomes" id="UP000589738">
    <property type="component" value="Unassembled WGS sequence"/>
</dbReference>
<keyword evidence="1" id="KW-0812">Transmembrane</keyword>
<accession>A0A841NH83</accession>
<reference evidence="2 3" key="1">
    <citation type="submission" date="2020-08" db="EMBL/GenBank/DDBJ databases">
        <title>Functional genomics of gut bacteria from endangered species of beetles.</title>
        <authorList>
            <person name="Carlos-Shanley C."/>
        </authorList>
    </citation>
    <scope>NUCLEOTIDE SEQUENCE [LARGE SCALE GENOMIC DNA]</scope>
    <source>
        <strain evidence="2 3">S00136</strain>
    </source>
</reference>
<sequence>MKKEILKQLKSDYEKLEIKPSADLWDRIDQKSEKMPDSVLKPSFQWWKYAAAVLVFISVGTLIYYISYKSKFDYKKTDYMVNQVLKKTVNPVKSDLGNQSVISNEEPVQIQNEKVKIVNENHEKIKPDASFIPKKEKKQEIAGQKEQQVVVNQPENNTIHQAKTEVVNKHELPVLAETQRSKSSYINADELLSGREFEKARIKSEKDNRKFGVIHFDRVTPSVGNVTVLGVTVYLDSK</sequence>
<organism evidence="2 3">
    <name type="scientific">Chryseobacterium shigense</name>
    <dbReference type="NCBI Taxonomy" id="297244"/>
    <lineage>
        <taxon>Bacteria</taxon>
        <taxon>Pseudomonadati</taxon>
        <taxon>Bacteroidota</taxon>
        <taxon>Flavobacteriia</taxon>
        <taxon>Flavobacteriales</taxon>
        <taxon>Weeksellaceae</taxon>
        <taxon>Chryseobacterium group</taxon>
        <taxon>Chryseobacterium</taxon>
    </lineage>
</organism>